<dbReference type="EMBL" id="CP021995">
    <property type="protein sequence ID" value="ASD28216.1"/>
    <property type="molecule type" value="Genomic_DNA"/>
</dbReference>
<dbReference type="Proteomes" id="UP000596117">
    <property type="component" value="Chromosome"/>
</dbReference>
<reference evidence="3 6" key="3">
    <citation type="submission" date="2019-01" db="EMBL/GenBank/DDBJ databases">
        <title>Brevundimonas diminuta Genome sequencing and assembly.</title>
        <authorList>
            <person name="Chen H."/>
        </authorList>
    </citation>
    <scope>NUCLEOTIDE SEQUENCE [LARGE SCALE GENOMIC DNA]</scope>
    <source>
        <strain evidence="3">ATCC</strain>
        <strain evidence="6">ATCC(B) 19146</strain>
    </source>
</reference>
<keyword evidence="1" id="KW-1133">Transmembrane helix</keyword>
<feature type="transmembrane region" description="Helical" evidence="1">
    <location>
        <begin position="82"/>
        <end position="103"/>
    </location>
</feature>
<feature type="transmembrane region" description="Helical" evidence="1">
    <location>
        <begin position="6"/>
        <end position="23"/>
    </location>
</feature>
<dbReference type="KEGG" id="bdm:EQG53_11160"/>
<dbReference type="EMBL" id="CP035093">
    <property type="protein sequence ID" value="QAT14876.1"/>
    <property type="molecule type" value="Genomic_DNA"/>
</dbReference>
<dbReference type="EMBL" id="CP066026">
    <property type="protein sequence ID" value="QQB87743.1"/>
    <property type="molecule type" value="Genomic_DNA"/>
</dbReference>
<accession>A0A1Z3M1F0</accession>
<organism evidence="2 5">
    <name type="scientific">Brevundimonas diminuta</name>
    <name type="common">Pseudomonas diminuta</name>
    <dbReference type="NCBI Taxonomy" id="293"/>
    <lineage>
        <taxon>Bacteria</taxon>
        <taxon>Pseudomonadati</taxon>
        <taxon>Pseudomonadota</taxon>
        <taxon>Alphaproteobacteria</taxon>
        <taxon>Caulobacterales</taxon>
        <taxon>Caulobacteraceae</taxon>
        <taxon>Brevundimonas</taxon>
    </lineage>
</organism>
<dbReference type="Proteomes" id="UP000197024">
    <property type="component" value="Chromosome"/>
</dbReference>
<dbReference type="RefSeq" id="WP_040345301.1">
    <property type="nucleotide sequence ID" value="NZ_BJNC01000006.1"/>
</dbReference>
<reference evidence="2 5" key="1">
    <citation type="submission" date="2017-06" db="EMBL/GenBank/DDBJ databases">
        <title>Biodegradation of gentamicin by bacterial consortia AMQD4 in synthetic medium and raw gentamicin sewage.</title>
        <authorList>
            <person name="Chang H."/>
            <person name="Feng Y."/>
            <person name="Li Z."/>
            <person name="Xue J."/>
            <person name="Cheng D."/>
        </authorList>
    </citation>
    <scope>NUCLEOTIDE SEQUENCE [LARGE SCALE GENOMIC DNA]</scope>
    <source>
        <strain evidence="2 5">BZC3</strain>
    </source>
</reference>
<evidence type="ECO:0000313" key="5">
    <source>
        <dbReference type="Proteomes" id="UP000197024"/>
    </source>
</evidence>
<name>A0A1Z3M1F0_BREDI</name>
<keyword evidence="1" id="KW-0812">Transmembrane</keyword>
<evidence type="ECO:0000313" key="7">
    <source>
        <dbReference type="Proteomes" id="UP000596117"/>
    </source>
</evidence>
<evidence type="ECO:0000313" key="4">
    <source>
        <dbReference type="EMBL" id="QQB87743.1"/>
    </source>
</evidence>
<evidence type="ECO:0000256" key="1">
    <source>
        <dbReference type="SAM" id="Phobius"/>
    </source>
</evidence>
<dbReference type="Proteomes" id="UP000287388">
    <property type="component" value="Chromosome"/>
</dbReference>
<feature type="transmembrane region" description="Helical" evidence="1">
    <location>
        <begin position="109"/>
        <end position="133"/>
    </location>
</feature>
<feature type="transmembrane region" description="Helical" evidence="1">
    <location>
        <begin position="30"/>
        <end position="50"/>
    </location>
</feature>
<keyword evidence="1" id="KW-0472">Membrane</keyword>
<evidence type="ECO:0000313" key="2">
    <source>
        <dbReference type="EMBL" id="ASD28216.1"/>
    </source>
</evidence>
<dbReference type="AlphaFoldDB" id="A0A1Z3M1F0"/>
<gene>
    <name evidence="2" type="ORF">CD943_15720</name>
    <name evidence="3" type="ORF">EQG53_11160</name>
    <name evidence="4" type="ORF">I6H83_11280</name>
</gene>
<evidence type="ECO:0000313" key="6">
    <source>
        <dbReference type="Proteomes" id="UP000287388"/>
    </source>
</evidence>
<protein>
    <submittedName>
        <fullName evidence="2">Uncharacterized protein</fullName>
    </submittedName>
</protein>
<evidence type="ECO:0000313" key="3">
    <source>
        <dbReference type="EMBL" id="QAT14876.1"/>
    </source>
</evidence>
<proteinExistence type="predicted"/>
<feature type="transmembrane region" description="Helical" evidence="1">
    <location>
        <begin position="56"/>
        <end position="75"/>
    </location>
</feature>
<dbReference type="GeneID" id="56577197"/>
<reference evidence="2 5" key="2">
    <citation type="submission" date="2017-06" db="EMBL/GenBank/DDBJ databases">
        <authorList>
            <person name="Kim H.J."/>
            <person name="Triplett B.A."/>
        </authorList>
    </citation>
    <scope>NUCLEOTIDE SEQUENCE [LARGE SCALE GENOMIC DNA]</scope>
    <source>
        <strain evidence="2 5">BZC3</strain>
    </source>
</reference>
<sequence length="144" mass="15741">MFDFIAGYIGAASVLLVCFFALTKGGHPERIGAIVVLCGWFLSILAQRYLGYVATQWPVLLIDLIALAAFVALAWKAPRTWPVWASAFQLLSVASHVMVLMKLRPEISAFYTVVNMAGYGIIIALGVGTFFAWQERRAAGVEIS</sequence>
<reference evidence="4 7" key="4">
    <citation type="submission" date="2020-12" db="EMBL/GenBank/DDBJ databases">
        <title>FDA dAtabase for Regulatory Grade micrObial Sequences (FDA-ARGOS): Supporting development and validation of Infectious Disease Dx tests.</title>
        <authorList>
            <person name="Kerrigan L."/>
            <person name="Long C."/>
            <person name="Tallon L."/>
            <person name="Sadzewicz L."/>
            <person name="Zhao X."/>
            <person name="Boylan J."/>
            <person name="Ott S."/>
            <person name="Bowen H."/>
            <person name="Vavikolanu K."/>
            <person name="Mehta A."/>
            <person name="Aluvathingal J."/>
            <person name="Nadendla S."/>
            <person name="Yan Y."/>
            <person name="Sichtig H."/>
        </authorList>
    </citation>
    <scope>NUCLEOTIDE SEQUENCE [LARGE SCALE GENOMIC DNA]</scope>
    <source>
        <strain evidence="4 7">FDAARGOS_1026</strain>
    </source>
</reference>
<keyword evidence="7" id="KW-1185">Reference proteome</keyword>